<evidence type="ECO:0000256" key="1">
    <source>
        <dbReference type="ARBA" id="ARBA00001936"/>
    </source>
</evidence>
<keyword evidence="8 27" id="KW-0808">Transferase</keyword>
<dbReference type="EC" id="2.4.1.143" evidence="5"/>
<evidence type="ECO:0000256" key="11">
    <source>
        <dbReference type="ARBA" id="ARBA00022968"/>
    </source>
</evidence>
<evidence type="ECO:0000256" key="16">
    <source>
        <dbReference type="ARBA" id="ARBA00023180"/>
    </source>
</evidence>
<evidence type="ECO:0000256" key="7">
    <source>
        <dbReference type="ARBA" id="ARBA00022676"/>
    </source>
</evidence>
<dbReference type="GO" id="GO:0008455">
    <property type="term" value="F:alpha-1,6-mannosylglycoprotein 2-beta-N-acetylglucosaminyltransferase activity"/>
    <property type="evidence" value="ECO:0007669"/>
    <property type="project" value="UniProtKB-EC"/>
</dbReference>
<keyword evidence="28" id="KW-1185">Reference proteome</keyword>
<feature type="binding site" evidence="23">
    <location>
        <position position="189"/>
    </location>
    <ligand>
        <name>substrate</name>
    </ligand>
</feature>
<evidence type="ECO:0000256" key="21">
    <source>
        <dbReference type="ARBA" id="ARBA00032915"/>
    </source>
</evidence>
<feature type="binding site" evidence="23">
    <location>
        <begin position="158"/>
        <end position="162"/>
    </location>
    <ligand>
        <name>substrate</name>
    </ligand>
</feature>
<dbReference type="Proteomes" id="UP000252519">
    <property type="component" value="Unassembled WGS sequence"/>
</dbReference>
<evidence type="ECO:0000256" key="13">
    <source>
        <dbReference type="ARBA" id="ARBA00023034"/>
    </source>
</evidence>
<feature type="binding site" evidence="24">
    <location>
        <position position="297"/>
    </location>
    <ligand>
        <name>Mn(2+)</name>
        <dbReference type="ChEBI" id="CHEBI:29035"/>
    </ligand>
</feature>
<dbReference type="GO" id="GO:0009312">
    <property type="term" value="P:oligosaccharide biosynthetic process"/>
    <property type="evidence" value="ECO:0007669"/>
    <property type="project" value="InterPro"/>
</dbReference>
<keyword evidence="15 25" id="KW-1015">Disulfide bond</keyword>
<dbReference type="GO" id="GO:0006487">
    <property type="term" value="P:protein N-linked glycosylation"/>
    <property type="evidence" value="ECO:0007669"/>
    <property type="project" value="TreeGrafter"/>
</dbReference>
<keyword evidence="13" id="KW-0333">Golgi apparatus</keyword>
<dbReference type="EMBL" id="JOJR01000028">
    <property type="protein sequence ID" value="RCN49922.1"/>
    <property type="molecule type" value="Genomic_DNA"/>
</dbReference>
<reference evidence="27 28" key="1">
    <citation type="submission" date="2014-10" db="EMBL/GenBank/DDBJ databases">
        <title>Draft genome of the hookworm Ancylostoma caninum.</title>
        <authorList>
            <person name="Mitreva M."/>
        </authorList>
    </citation>
    <scope>NUCLEOTIDE SEQUENCE [LARGE SCALE GENOMIC DNA]</scope>
    <source>
        <strain evidence="27 28">Baltimore</strain>
    </source>
</reference>
<evidence type="ECO:0000313" key="27">
    <source>
        <dbReference type="EMBL" id="RCN49922.1"/>
    </source>
</evidence>
<dbReference type="Pfam" id="PF05060">
    <property type="entry name" value="MGAT2"/>
    <property type="match status" value="1"/>
</dbReference>
<evidence type="ECO:0000256" key="9">
    <source>
        <dbReference type="ARBA" id="ARBA00022692"/>
    </source>
</evidence>
<evidence type="ECO:0000256" key="2">
    <source>
        <dbReference type="ARBA" id="ARBA00004323"/>
    </source>
</evidence>
<accession>A0A368GZZ3</accession>
<evidence type="ECO:0000313" key="28">
    <source>
        <dbReference type="Proteomes" id="UP000252519"/>
    </source>
</evidence>
<keyword evidence="14 26" id="KW-0472">Membrane</keyword>
<evidence type="ECO:0000256" key="4">
    <source>
        <dbReference type="ARBA" id="ARBA00011011"/>
    </source>
</evidence>
<evidence type="ECO:0000256" key="17">
    <source>
        <dbReference type="ARBA" id="ARBA00023211"/>
    </source>
</evidence>
<dbReference type="STRING" id="29170.A0A368GZZ3"/>
<evidence type="ECO:0000256" key="18">
    <source>
        <dbReference type="ARBA" id="ARBA00029663"/>
    </source>
</evidence>
<comment type="subcellular location">
    <subcellularLocation>
        <location evidence="2">Golgi apparatus membrane</location>
        <topology evidence="2">Single-pass type II membrane protein</topology>
    </subcellularLocation>
</comment>
<dbReference type="AlphaFoldDB" id="A0A368GZZ3"/>
<dbReference type="InterPro" id="IPR007754">
    <property type="entry name" value="GlcNAc_II"/>
</dbReference>
<feature type="disulfide bond" evidence="25">
    <location>
        <begin position="371"/>
        <end position="394"/>
    </location>
</feature>
<evidence type="ECO:0000256" key="15">
    <source>
        <dbReference type="ARBA" id="ARBA00023157"/>
    </source>
</evidence>
<feature type="transmembrane region" description="Helical" evidence="26">
    <location>
        <begin position="43"/>
        <end position="60"/>
    </location>
</feature>
<evidence type="ECO:0000256" key="24">
    <source>
        <dbReference type="PIRSR" id="PIRSR607754-2"/>
    </source>
</evidence>
<proteinExistence type="inferred from homology"/>
<feature type="binding site" evidence="23">
    <location>
        <begin position="264"/>
        <end position="268"/>
    </location>
    <ligand>
        <name>substrate</name>
    </ligand>
</feature>
<dbReference type="GO" id="GO:0046872">
    <property type="term" value="F:metal ion binding"/>
    <property type="evidence" value="ECO:0007669"/>
    <property type="project" value="UniProtKB-KW"/>
</dbReference>
<dbReference type="Gene3D" id="3.90.550.10">
    <property type="entry name" value="Spore Coat Polysaccharide Biosynthesis Protein SpsA, Chain A"/>
    <property type="match status" value="1"/>
</dbReference>
<evidence type="ECO:0000256" key="3">
    <source>
        <dbReference type="ARBA" id="ARBA00004922"/>
    </source>
</evidence>
<keyword evidence="9 26" id="KW-0812">Transmembrane</keyword>
<evidence type="ECO:0000256" key="26">
    <source>
        <dbReference type="SAM" id="Phobius"/>
    </source>
</evidence>
<evidence type="ECO:0000256" key="8">
    <source>
        <dbReference type="ARBA" id="ARBA00022679"/>
    </source>
</evidence>
<feature type="disulfide bond" evidence="25">
    <location>
        <begin position="231"/>
        <end position="245"/>
    </location>
</feature>
<keyword evidence="17 24" id="KW-0464">Manganese</keyword>
<evidence type="ECO:0000256" key="19">
    <source>
        <dbReference type="ARBA" id="ARBA00031203"/>
    </source>
</evidence>
<keyword evidence="12 26" id="KW-1133">Transmembrane helix</keyword>
<dbReference type="GO" id="GO:0005795">
    <property type="term" value="C:Golgi stack"/>
    <property type="evidence" value="ECO:0007669"/>
    <property type="project" value="InterPro"/>
</dbReference>
<dbReference type="GO" id="GO:0000139">
    <property type="term" value="C:Golgi membrane"/>
    <property type="evidence" value="ECO:0007669"/>
    <property type="project" value="UniProtKB-SubCell"/>
</dbReference>
<feature type="binding site" evidence="24">
    <location>
        <position position="411"/>
    </location>
    <ligand>
        <name>Mn(2+)</name>
        <dbReference type="ChEBI" id="CHEBI:29035"/>
    </ligand>
</feature>
<dbReference type="UniPathway" id="UPA00378"/>
<evidence type="ECO:0000256" key="5">
    <source>
        <dbReference type="ARBA" id="ARBA00012613"/>
    </source>
</evidence>
<evidence type="ECO:0000256" key="23">
    <source>
        <dbReference type="PIRSR" id="PIRSR607754-1"/>
    </source>
</evidence>
<dbReference type="SUPFAM" id="SSF53448">
    <property type="entry name" value="Nucleotide-diphospho-sugar transferases"/>
    <property type="match status" value="1"/>
</dbReference>
<evidence type="ECO:0000256" key="22">
    <source>
        <dbReference type="ARBA" id="ARBA00093257"/>
    </source>
</evidence>
<comment type="caution">
    <text evidence="27">The sequence shown here is derived from an EMBL/GenBank/DDBJ whole genome shotgun (WGS) entry which is preliminary data.</text>
</comment>
<keyword evidence="16" id="KW-0325">Glycoprotein</keyword>
<dbReference type="PANTHER" id="PTHR12871:SF0">
    <property type="entry name" value="ALPHA-1,6-MANNOSYL-GLYCOPROTEIN 2-BETA-N-ACETYLGLUCOSAMINYLTRANSFERASE"/>
    <property type="match status" value="1"/>
</dbReference>
<organism evidence="27 28">
    <name type="scientific">Ancylostoma caninum</name>
    <name type="common">Dog hookworm</name>
    <dbReference type="NCBI Taxonomy" id="29170"/>
    <lineage>
        <taxon>Eukaryota</taxon>
        <taxon>Metazoa</taxon>
        <taxon>Ecdysozoa</taxon>
        <taxon>Nematoda</taxon>
        <taxon>Chromadorea</taxon>
        <taxon>Rhabditida</taxon>
        <taxon>Rhabditina</taxon>
        <taxon>Rhabditomorpha</taxon>
        <taxon>Strongyloidea</taxon>
        <taxon>Ancylostomatidae</taxon>
        <taxon>Ancylostomatinae</taxon>
        <taxon>Ancylostoma</taxon>
    </lineage>
</organism>
<evidence type="ECO:0000256" key="10">
    <source>
        <dbReference type="ARBA" id="ARBA00022723"/>
    </source>
</evidence>
<protein>
    <recommendedName>
        <fullName evidence="6">Alpha-1,6-mannosyl-glycoprotein 2-beta-N-acetylglucosaminyltransferase</fullName>
        <ecNumber evidence="5">2.4.1.143</ecNumber>
    </recommendedName>
    <alternativeName>
        <fullName evidence="21">Beta-1,2-N-acetylglucosaminyltransferase II</fullName>
    </alternativeName>
    <alternativeName>
        <fullName evidence="20">GlcNAc-T II</fullName>
    </alternativeName>
    <alternativeName>
        <fullName evidence="19">Mannoside acetylglucosaminyltransferase 2</fullName>
    </alternativeName>
    <alternativeName>
        <fullName evidence="18">N-glycosyl-oligosaccharide-glycoprotein N-acetylglucosaminyltransferase II</fullName>
    </alternativeName>
</protein>
<dbReference type="InterPro" id="IPR029044">
    <property type="entry name" value="Nucleotide-diphossugar_trans"/>
</dbReference>
<feature type="disulfide bond" evidence="25">
    <location>
        <begin position="415"/>
        <end position="422"/>
    </location>
</feature>
<keyword evidence="11" id="KW-0735">Signal-anchor</keyword>
<comment type="similarity">
    <text evidence="4">Belongs to the glycosyltransferase 16 (GT16) protein family.</text>
</comment>
<evidence type="ECO:0000256" key="6">
    <source>
        <dbReference type="ARBA" id="ARBA00014817"/>
    </source>
</evidence>
<keyword evidence="10 24" id="KW-0479">Metal-binding</keyword>
<comment type="catalytic activity">
    <reaction evidence="22">
        <text>an N(4)-{beta-D-GlcNAc-(1-&gt;2)-alpha-D-Man-(1-&gt;3)-[alpha-D-Man-(1-&gt;6)]-beta-D-Man-(1-&gt;4)-beta-D-GlcNAc-(1-&gt;4)-beta-D-GlcNAc}-L-asparaginyl-[protein] + UDP-N-acetyl-alpha-D-glucosamine = N(4)-{beta-D-GlcNAc-(1-&gt;2)-alpha-D-Man-(1-&gt;3)-[beta-D-GlcNAc-(1-&gt;2)-alpha-D-Man-(1-&gt;6)]-beta-D-Man-(1-&gt;4)-beta-D-GlcNAc-(1-&gt;4)-beta-D-GlcNAc}-L-asparaginyl-[protein] + UDP + H(+)</text>
        <dbReference type="Rhea" id="RHEA:12941"/>
        <dbReference type="Rhea" id="RHEA-COMP:13526"/>
        <dbReference type="Rhea" id="RHEA-COMP:14369"/>
        <dbReference type="ChEBI" id="CHEBI:15378"/>
        <dbReference type="ChEBI" id="CHEBI:57705"/>
        <dbReference type="ChEBI" id="CHEBI:58223"/>
        <dbReference type="ChEBI" id="CHEBI:60615"/>
        <dbReference type="ChEBI" id="CHEBI:60651"/>
        <dbReference type="EC" id="2.4.1.143"/>
    </reaction>
</comment>
<name>A0A368GZZ3_ANCCA</name>
<dbReference type="OrthoDB" id="6019616at2759"/>
<keyword evidence="7 27" id="KW-0328">Glycosyltransferase</keyword>
<dbReference type="PANTHER" id="PTHR12871">
    <property type="entry name" value="BETA-1,2-N-ACETYLGLUCOSAMINYLTRANSFERASE II"/>
    <property type="match status" value="1"/>
</dbReference>
<sequence>MKSSSSRFSGRKIGLGVKLRSYPSNFPFSRGYREMLHRRGHKILNIVISICLIGLFVVIMKGPSSESILSDSPSFPSLPDVHLRVIKEMEEDLANDNTTDYGSEQDISLWPFHSSNANLTISGQDIVGSVNFLNENFELLNLAKFGPIENVKFVIVIQVHNRPTYLGYLIESLRATRGIEDALLVFSHDINVAPVNEMIRNITFARVLQIFYPYNMQLFPHVFPGQDPKDCPERVGKKAAATMRCKNFENPDKYGNYRVAKLTQIKHHWWWKMNYVFDGIYDRYDLSDPWVLLLEEDHYLAPDALHVLDIIIQNRKTYCEKCEIISLGFYLKTFTSYGANIAKLGAHPWYSSKHNMGMAFRRQTWMKVKNCSELFCKYDDYNWDWSLLQVVVKCLPERFRVIFTKSPRVIHIGDCGVHTHRCNAHNAYASARDIMTRHADLLFPSRLTVTDVSRRSPKPSKENGGWGDIRDHALCRANTFPLNAAAHAIPELSDLLRSTVHIGPSLARKEGL</sequence>
<feature type="disulfide bond" evidence="25">
    <location>
        <begin position="376"/>
        <end position="475"/>
    </location>
</feature>
<evidence type="ECO:0000256" key="25">
    <source>
        <dbReference type="PIRSR" id="PIRSR607754-3"/>
    </source>
</evidence>
<feature type="disulfide bond" evidence="25">
    <location>
        <begin position="319"/>
        <end position="322"/>
    </location>
</feature>
<gene>
    <name evidence="27" type="ORF">ANCCAN_03958</name>
</gene>
<evidence type="ECO:0000256" key="14">
    <source>
        <dbReference type="ARBA" id="ARBA00023136"/>
    </source>
</evidence>
<comment type="cofactor">
    <cofactor evidence="1 24">
        <name>Mn(2+)</name>
        <dbReference type="ChEBI" id="CHEBI:29035"/>
    </cofactor>
</comment>
<comment type="pathway">
    <text evidence="3">Protein modification; protein glycosylation.</text>
</comment>
<evidence type="ECO:0000256" key="12">
    <source>
        <dbReference type="ARBA" id="ARBA00022989"/>
    </source>
</evidence>
<evidence type="ECO:0000256" key="20">
    <source>
        <dbReference type="ARBA" id="ARBA00032552"/>
    </source>
</evidence>